<dbReference type="GeneID" id="117152293"/>
<dbReference type="AlphaFoldDB" id="A0A6P8LK38"/>
<gene>
    <name evidence="2" type="primary">LOC117152293</name>
</gene>
<keyword evidence="1" id="KW-1185">Reference proteome</keyword>
<dbReference type="Proteomes" id="UP000515180">
    <property type="component" value="Unplaced"/>
</dbReference>
<dbReference type="RefSeq" id="XP_033179367.1">
    <property type="nucleotide sequence ID" value="XM_033323476.1"/>
</dbReference>
<organism evidence="1 2">
    <name type="scientific">Bombus impatiens</name>
    <name type="common">Bumblebee</name>
    <dbReference type="NCBI Taxonomy" id="132113"/>
    <lineage>
        <taxon>Eukaryota</taxon>
        <taxon>Metazoa</taxon>
        <taxon>Ecdysozoa</taxon>
        <taxon>Arthropoda</taxon>
        <taxon>Hexapoda</taxon>
        <taxon>Insecta</taxon>
        <taxon>Pterygota</taxon>
        <taxon>Neoptera</taxon>
        <taxon>Endopterygota</taxon>
        <taxon>Hymenoptera</taxon>
        <taxon>Apocrita</taxon>
        <taxon>Aculeata</taxon>
        <taxon>Apoidea</taxon>
        <taxon>Anthophila</taxon>
        <taxon>Apidae</taxon>
        <taxon>Bombus</taxon>
        <taxon>Pyrobombus</taxon>
    </lineage>
</organism>
<name>A0A6P8LK38_BOMIM</name>
<sequence length="213" mass="23613">MLGRECTRPSYDFRLGSSPFKCIVPFHLRCVARCDALGDQRYADKRGTRKRKCRAEHLSARAPELCQYGLTISNGSRSAQLGHKGALEELILVLSNGGATRGPASLVTIPGRSVEVTTTKEPERVQVSSPIHKHSREKKLVKTGLEGRSKDERGGWGRVAAGWNGASVFRIVMGEEKLTELSARVLVDVDDRCFYVLRSTFGELELRSWKPVS</sequence>
<accession>A0A6P8LK38</accession>
<evidence type="ECO:0000313" key="1">
    <source>
        <dbReference type="Proteomes" id="UP000515180"/>
    </source>
</evidence>
<protein>
    <submittedName>
        <fullName evidence="2">Uncharacterized protein LOC117152293</fullName>
    </submittedName>
</protein>
<reference evidence="2" key="1">
    <citation type="submission" date="2025-08" db="UniProtKB">
        <authorList>
            <consortium name="RefSeq"/>
        </authorList>
    </citation>
    <scope>IDENTIFICATION</scope>
</reference>
<evidence type="ECO:0000313" key="2">
    <source>
        <dbReference type="RefSeq" id="XP_033179367.1"/>
    </source>
</evidence>
<proteinExistence type="predicted"/>